<name>Q7EZW0_ORYSJ</name>
<protein>
    <submittedName>
        <fullName evidence="1">Uncharacterized protein</fullName>
    </submittedName>
</protein>
<reference evidence="1" key="1">
    <citation type="submission" date="2001-12" db="EMBL/GenBank/DDBJ databases">
        <title>Oryza sativa nipponbare(GA3) genomic DNA, chromosome 8, PAC clone:P0443G08.</title>
        <authorList>
            <person name="Sasaki T."/>
            <person name="Matsumoto T."/>
            <person name="Yamamoto K."/>
        </authorList>
    </citation>
    <scope>NUCLEOTIDE SEQUENCE</scope>
</reference>
<reference evidence="3" key="3">
    <citation type="journal article" date="2005" name="Nature">
        <title>The map-based sequence of the rice genome.</title>
        <authorList>
            <consortium name="International rice genome sequencing project (IRGSP)"/>
            <person name="Matsumoto T."/>
            <person name="Wu J."/>
            <person name="Kanamori H."/>
            <person name="Katayose Y."/>
            <person name="Fujisawa M."/>
            <person name="Namiki N."/>
            <person name="Mizuno H."/>
            <person name="Yamamoto K."/>
            <person name="Antonio B.A."/>
            <person name="Baba T."/>
            <person name="Sakata K."/>
            <person name="Nagamura Y."/>
            <person name="Aoki H."/>
            <person name="Arikawa K."/>
            <person name="Arita K."/>
            <person name="Bito T."/>
            <person name="Chiden Y."/>
            <person name="Fujitsuka N."/>
            <person name="Fukunaka R."/>
            <person name="Hamada M."/>
            <person name="Harada C."/>
            <person name="Hayashi A."/>
            <person name="Hijishita S."/>
            <person name="Honda M."/>
            <person name="Hosokawa S."/>
            <person name="Ichikawa Y."/>
            <person name="Idonuma A."/>
            <person name="Iijima M."/>
            <person name="Ikeda M."/>
            <person name="Ikeno M."/>
            <person name="Ito K."/>
            <person name="Ito S."/>
            <person name="Ito T."/>
            <person name="Ito Y."/>
            <person name="Ito Y."/>
            <person name="Iwabuchi A."/>
            <person name="Kamiya K."/>
            <person name="Karasawa W."/>
            <person name="Kurita K."/>
            <person name="Katagiri S."/>
            <person name="Kikuta A."/>
            <person name="Kobayashi H."/>
            <person name="Kobayashi N."/>
            <person name="Machita K."/>
            <person name="Maehara T."/>
            <person name="Masukawa M."/>
            <person name="Mizubayashi T."/>
            <person name="Mukai Y."/>
            <person name="Nagasaki H."/>
            <person name="Nagata Y."/>
            <person name="Naito S."/>
            <person name="Nakashima M."/>
            <person name="Nakama Y."/>
            <person name="Nakamichi Y."/>
            <person name="Nakamura M."/>
            <person name="Meguro A."/>
            <person name="Negishi M."/>
            <person name="Ohta I."/>
            <person name="Ohta T."/>
            <person name="Okamoto M."/>
            <person name="Ono N."/>
            <person name="Saji S."/>
            <person name="Sakaguchi M."/>
            <person name="Sakai K."/>
            <person name="Shibata M."/>
            <person name="Shimokawa T."/>
            <person name="Song J."/>
            <person name="Takazaki Y."/>
            <person name="Terasawa K."/>
            <person name="Tsugane M."/>
            <person name="Tsuji K."/>
            <person name="Ueda S."/>
            <person name="Waki K."/>
            <person name="Yamagata H."/>
            <person name="Yamamoto M."/>
            <person name="Yamamoto S."/>
            <person name="Yamane H."/>
            <person name="Yoshiki S."/>
            <person name="Yoshihara R."/>
            <person name="Yukawa K."/>
            <person name="Zhong H."/>
            <person name="Yano M."/>
            <person name="Yuan Q."/>
            <person name="Ouyang S."/>
            <person name="Liu J."/>
            <person name="Jones K.M."/>
            <person name="Gansberger K."/>
            <person name="Moffat K."/>
            <person name="Hill J."/>
            <person name="Bera J."/>
            <person name="Fadrosh D."/>
            <person name="Jin S."/>
            <person name="Johri S."/>
            <person name="Kim M."/>
            <person name="Overton L."/>
            <person name="Reardon M."/>
            <person name="Tsitrin T."/>
            <person name="Vuong H."/>
            <person name="Weaver B."/>
            <person name="Ciecko A."/>
            <person name="Tallon L."/>
            <person name="Jackson J."/>
            <person name="Pai G."/>
            <person name="Aken S.V."/>
            <person name="Utterback T."/>
            <person name="Reidmuller S."/>
            <person name="Feldblyum T."/>
            <person name="Hsiao J."/>
            <person name="Zismann V."/>
            <person name="Iobst S."/>
            <person name="de Vazeille A.R."/>
            <person name="Buell C.R."/>
            <person name="Ying K."/>
            <person name="Li Y."/>
            <person name="Lu T."/>
            <person name="Huang Y."/>
            <person name="Zhao Q."/>
            <person name="Feng Q."/>
            <person name="Zhang L."/>
            <person name="Zhu J."/>
            <person name="Weng Q."/>
            <person name="Mu J."/>
            <person name="Lu Y."/>
            <person name="Fan D."/>
            <person name="Liu Y."/>
            <person name="Guan J."/>
            <person name="Zhang Y."/>
            <person name="Yu S."/>
            <person name="Liu X."/>
            <person name="Zhang Y."/>
            <person name="Hong G."/>
            <person name="Han B."/>
            <person name="Choisne N."/>
            <person name="Demange N."/>
            <person name="Orjeda G."/>
            <person name="Samain S."/>
            <person name="Cattolico L."/>
            <person name="Pelletier E."/>
            <person name="Couloux A."/>
            <person name="Segurens B."/>
            <person name="Wincker P."/>
            <person name="D'Hont A."/>
            <person name="Scarpelli C."/>
            <person name="Weissenbach J."/>
            <person name="Salanoubat M."/>
            <person name="Quetier F."/>
            <person name="Yu Y."/>
            <person name="Kim H.R."/>
            <person name="Rambo T."/>
            <person name="Currie J."/>
            <person name="Collura K."/>
            <person name="Luo M."/>
            <person name="Yang T."/>
            <person name="Ammiraju J.S.S."/>
            <person name="Engler F."/>
            <person name="Soderlund C."/>
            <person name="Wing R.A."/>
            <person name="Palmer L.E."/>
            <person name="de la Bastide M."/>
            <person name="Spiegel L."/>
            <person name="Nascimento L."/>
            <person name="Zutavern T."/>
            <person name="O'Shaughnessy A."/>
            <person name="Dike S."/>
            <person name="Dedhia N."/>
            <person name="Preston R."/>
            <person name="Balija V."/>
            <person name="McCombie W.R."/>
            <person name="Chow T."/>
            <person name="Chen H."/>
            <person name="Chung M."/>
            <person name="Chen C."/>
            <person name="Shaw J."/>
            <person name="Wu H."/>
            <person name="Hsiao K."/>
            <person name="Chao Y."/>
            <person name="Chu M."/>
            <person name="Cheng C."/>
            <person name="Hour A."/>
            <person name="Lee P."/>
            <person name="Lin S."/>
            <person name="Lin Y."/>
            <person name="Liou J."/>
            <person name="Liu S."/>
            <person name="Hsing Y."/>
            <person name="Raghuvanshi S."/>
            <person name="Mohanty A."/>
            <person name="Bharti A.K."/>
            <person name="Gaur A."/>
            <person name="Gupta V."/>
            <person name="Kumar D."/>
            <person name="Ravi V."/>
            <person name="Vij S."/>
            <person name="Kapur A."/>
            <person name="Khurana P."/>
            <person name="Khurana P."/>
            <person name="Khurana J.P."/>
            <person name="Tyagi A.K."/>
            <person name="Gaikwad K."/>
            <person name="Singh A."/>
            <person name="Dalal V."/>
            <person name="Srivastava S."/>
            <person name="Dixit A."/>
            <person name="Pal A.K."/>
            <person name="Ghazi I.A."/>
            <person name="Yadav M."/>
            <person name="Pandit A."/>
            <person name="Bhargava A."/>
            <person name="Sureshbabu K."/>
            <person name="Batra K."/>
            <person name="Sharma T.R."/>
            <person name="Mohapatra T."/>
            <person name="Singh N.K."/>
            <person name="Messing J."/>
            <person name="Nelson A.B."/>
            <person name="Fuks G."/>
            <person name="Kavchok S."/>
            <person name="Keizer G."/>
            <person name="Linton E."/>
            <person name="Llaca V."/>
            <person name="Song R."/>
            <person name="Tanyolac B."/>
            <person name="Young S."/>
            <person name="Ho-Il K."/>
            <person name="Hahn J.H."/>
            <person name="Sangsakoo G."/>
            <person name="Vanavichit A."/>
            <person name="de Mattos Luiz.A.T."/>
            <person name="Zimmer P.D."/>
            <person name="Malone G."/>
            <person name="Dellagostin O."/>
            <person name="de Oliveira A.C."/>
            <person name="Bevan M."/>
            <person name="Bancroft I."/>
            <person name="Minx P."/>
            <person name="Cordum H."/>
            <person name="Wilson R."/>
            <person name="Cheng Z."/>
            <person name="Jin W."/>
            <person name="Jiang J."/>
            <person name="Leong S.A."/>
            <person name="Iwama H."/>
            <person name="Gojobori T."/>
            <person name="Itoh T."/>
            <person name="Niimura Y."/>
            <person name="Fujii Y."/>
            <person name="Habara T."/>
            <person name="Sakai H."/>
            <person name="Sato Y."/>
            <person name="Wilson G."/>
            <person name="Kumar K."/>
            <person name="McCouch S."/>
            <person name="Juretic N."/>
            <person name="Hoen D."/>
            <person name="Wright S."/>
            <person name="Bruskiewich R."/>
            <person name="Bureau T."/>
            <person name="Miyao A."/>
            <person name="Hirochika H."/>
            <person name="Nishikawa T."/>
            <person name="Kadowaki K."/>
            <person name="Sugiura M."/>
            <person name="Burr B."/>
            <person name="Sasaki T."/>
        </authorList>
    </citation>
    <scope>NUCLEOTIDE SEQUENCE [LARGE SCALE GENOMIC DNA]</scope>
    <source>
        <strain evidence="3">cv. Nipponbare</strain>
    </source>
</reference>
<dbReference type="Proteomes" id="UP000000763">
    <property type="component" value="Chromosome 8"/>
</dbReference>
<dbReference type="EMBL" id="AP005740">
    <property type="protein sequence ID" value="BAD33851.1"/>
    <property type="molecule type" value="Genomic_DNA"/>
</dbReference>
<accession>Q7EZW0</accession>
<evidence type="ECO:0000313" key="1">
    <source>
        <dbReference type="EMBL" id="BAC98547.1"/>
    </source>
</evidence>
<organism evidence="1 3">
    <name type="scientific">Oryza sativa subsp. japonica</name>
    <name type="common">Rice</name>
    <dbReference type="NCBI Taxonomy" id="39947"/>
    <lineage>
        <taxon>Eukaryota</taxon>
        <taxon>Viridiplantae</taxon>
        <taxon>Streptophyta</taxon>
        <taxon>Embryophyta</taxon>
        <taxon>Tracheophyta</taxon>
        <taxon>Spermatophyta</taxon>
        <taxon>Magnoliopsida</taxon>
        <taxon>Liliopsida</taxon>
        <taxon>Poales</taxon>
        <taxon>Poaceae</taxon>
        <taxon>BOP clade</taxon>
        <taxon>Oryzoideae</taxon>
        <taxon>Oryzeae</taxon>
        <taxon>Oryzinae</taxon>
        <taxon>Oryza</taxon>
        <taxon>Oryza sativa</taxon>
    </lineage>
</organism>
<evidence type="ECO:0000313" key="3">
    <source>
        <dbReference type="Proteomes" id="UP000000763"/>
    </source>
</evidence>
<sequence>MKAVTGGGPSPLTASNVSARHRCLTGDGIPYNPSKVRIRLIFVPDIIRACIRIRYYPYPSRFRL</sequence>
<gene>
    <name evidence="1" type="primary">P0443G08.107</name>
    <name evidence="2" type="ORF">P0015A04.27</name>
</gene>
<reference evidence="2" key="2">
    <citation type="submission" date="2002-09" db="EMBL/GenBank/DDBJ databases">
        <title>Oryza sativa nipponbare(GA3) genomic DNA, chromosome 8, PAC clone:P0015A04.</title>
        <authorList>
            <person name="Sasaki T."/>
            <person name="Matsumoto T."/>
            <person name="Katayose Y."/>
        </authorList>
    </citation>
    <scope>NUCLEOTIDE SEQUENCE</scope>
</reference>
<reference evidence="3" key="4">
    <citation type="journal article" date="2008" name="Nucleic Acids Res.">
        <title>The rice annotation project database (RAP-DB): 2008 update.</title>
        <authorList>
            <consortium name="The rice annotation project (RAP)"/>
        </authorList>
    </citation>
    <scope>GENOME REANNOTATION</scope>
    <source>
        <strain evidence="3">cv. Nipponbare</strain>
    </source>
</reference>
<dbReference type="AlphaFoldDB" id="Q7EZW0"/>
<proteinExistence type="predicted"/>
<dbReference type="EMBL" id="AP004461">
    <property type="protein sequence ID" value="BAC98547.1"/>
    <property type="molecule type" value="Genomic_DNA"/>
</dbReference>
<evidence type="ECO:0000313" key="2">
    <source>
        <dbReference type="EMBL" id="BAD33851.1"/>
    </source>
</evidence>